<evidence type="ECO:0000256" key="4">
    <source>
        <dbReference type="ARBA" id="ARBA00023235"/>
    </source>
</evidence>
<sequence>MHIADVVVRGFGMVRHMESCASNEDVMYGIYSKAPHEGTKTGPYYISGCRTLPPTARLEDVPVIMDGDWPTWPEDLAPVPPGMSEAEWRLCAAEAMRACANTAFKAGAWEAAARKYTHALRYLSPRSLQNSTLKYAEKQQMVDMQCRTWLNRSASAVRLGQGLAAIKDAKTVLDHCPEGHPLVPKALYRLGQGLMVVGRHEEAVERLQQALQLTGPNAPDIRVAISQAKQLLKQQRARQGEAYARALQGWGSKSGPGSSRRREAEFDGGEFEEGRAWLMNPKAEAVLERLGGNAPFRGMTCNTHMHA</sequence>
<dbReference type="PANTHER" id="PTHR46512">
    <property type="entry name" value="PEPTIDYLPROLYL ISOMERASE"/>
    <property type="match status" value="1"/>
</dbReference>
<dbReference type="SMART" id="SM00028">
    <property type="entry name" value="TPR"/>
    <property type="match status" value="3"/>
</dbReference>
<evidence type="ECO:0000256" key="5">
    <source>
        <dbReference type="PROSITE-ProRule" id="PRU00339"/>
    </source>
</evidence>
<dbReference type="GO" id="GO:0003755">
    <property type="term" value="F:peptidyl-prolyl cis-trans isomerase activity"/>
    <property type="evidence" value="ECO:0007669"/>
    <property type="project" value="UniProtKB-EC"/>
</dbReference>
<dbReference type="SUPFAM" id="SSF48452">
    <property type="entry name" value="TPR-like"/>
    <property type="match status" value="1"/>
</dbReference>
<dbReference type="InterPro" id="IPR019734">
    <property type="entry name" value="TPR_rpt"/>
</dbReference>
<proteinExistence type="predicted"/>
<name>A0A7S3R651_DUNTE</name>
<dbReference type="InterPro" id="IPR011990">
    <property type="entry name" value="TPR-like_helical_dom_sf"/>
</dbReference>
<gene>
    <name evidence="6" type="ORF">DTER00134_LOCUS18816</name>
</gene>
<dbReference type="InterPro" id="IPR050754">
    <property type="entry name" value="FKBP4/5/8-like"/>
</dbReference>
<evidence type="ECO:0000313" key="6">
    <source>
        <dbReference type="EMBL" id="CAE0503743.1"/>
    </source>
</evidence>
<dbReference type="PROSITE" id="PS50005">
    <property type="entry name" value="TPR"/>
    <property type="match status" value="1"/>
</dbReference>
<keyword evidence="5" id="KW-0802">TPR repeat</keyword>
<comment type="catalytic activity">
    <reaction evidence="1">
        <text>[protein]-peptidylproline (omega=180) = [protein]-peptidylproline (omega=0)</text>
        <dbReference type="Rhea" id="RHEA:16237"/>
        <dbReference type="Rhea" id="RHEA-COMP:10747"/>
        <dbReference type="Rhea" id="RHEA-COMP:10748"/>
        <dbReference type="ChEBI" id="CHEBI:83833"/>
        <dbReference type="ChEBI" id="CHEBI:83834"/>
        <dbReference type="EC" id="5.2.1.8"/>
    </reaction>
</comment>
<evidence type="ECO:0000256" key="2">
    <source>
        <dbReference type="ARBA" id="ARBA00013194"/>
    </source>
</evidence>
<dbReference type="EMBL" id="HBIP01030978">
    <property type="protein sequence ID" value="CAE0503743.1"/>
    <property type="molecule type" value="Transcribed_RNA"/>
</dbReference>
<dbReference type="Gene3D" id="1.25.40.10">
    <property type="entry name" value="Tetratricopeptide repeat domain"/>
    <property type="match status" value="1"/>
</dbReference>
<dbReference type="AlphaFoldDB" id="A0A7S3R651"/>
<keyword evidence="3" id="KW-0697">Rotamase</keyword>
<protein>
    <recommendedName>
        <fullName evidence="2">peptidylprolyl isomerase</fullName>
        <ecNumber evidence="2">5.2.1.8</ecNumber>
    </recommendedName>
</protein>
<feature type="repeat" description="TPR" evidence="5">
    <location>
        <begin position="184"/>
        <end position="217"/>
    </location>
</feature>
<evidence type="ECO:0000256" key="3">
    <source>
        <dbReference type="ARBA" id="ARBA00023110"/>
    </source>
</evidence>
<dbReference type="EC" id="5.2.1.8" evidence="2"/>
<dbReference type="PANTHER" id="PTHR46512:SF9">
    <property type="entry name" value="PEPTIDYLPROLYL ISOMERASE"/>
    <property type="match status" value="1"/>
</dbReference>
<reference evidence="6" key="1">
    <citation type="submission" date="2021-01" db="EMBL/GenBank/DDBJ databases">
        <authorList>
            <person name="Corre E."/>
            <person name="Pelletier E."/>
            <person name="Niang G."/>
            <person name="Scheremetjew M."/>
            <person name="Finn R."/>
            <person name="Kale V."/>
            <person name="Holt S."/>
            <person name="Cochrane G."/>
            <person name="Meng A."/>
            <person name="Brown T."/>
            <person name="Cohen L."/>
        </authorList>
    </citation>
    <scope>NUCLEOTIDE SEQUENCE</scope>
    <source>
        <strain evidence="6">CCMP1320</strain>
    </source>
</reference>
<keyword evidence="4" id="KW-0413">Isomerase</keyword>
<evidence type="ECO:0000256" key="1">
    <source>
        <dbReference type="ARBA" id="ARBA00000971"/>
    </source>
</evidence>
<accession>A0A7S3R651</accession>
<organism evidence="6">
    <name type="scientific">Dunaliella tertiolecta</name>
    <name type="common">Green alga</name>
    <dbReference type="NCBI Taxonomy" id="3047"/>
    <lineage>
        <taxon>Eukaryota</taxon>
        <taxon>Viridiplantae</taxon>
        <taxon>Chlorophyta</taxon>
        <taxon>core chlorophytes</taxon>
        <taxon>Chlorophyceae</taxon>
        <taxon>CS clade</taxon>
        <taxon>Chlamydomonadales</taxon>
        <taxon>Dunaliellaceae</taxon>
        <taxon>Dunaliella</taxon>
    </lineage>
</organism>